<reference evidence="1 2" key="1">
    <citation type="submission" date="2024-06" db="EMBL/GenBank/DDBJ databases">
        <authorList>
            <person name="Pan Q."/>
            <person name="Wen M."/>
            <person name="Jouanno E."/>
            <person name="Zahm M."/>
            <person name="Klopp C."/>
            <person name="Cabau C."/>
            <person name="Louis A."/>
            <person name="Berthelot C."/>
            <person name="Parey E."/>
            <person name="Roest Crollius H."/>
            <person name="Montfort J."/>
            <person name="Robinson-Rechavi M."/>
            <person name="Bouchez O."/>
            <person name="Lampietro C."/>
            <person name="Lopez Roques C."/>
            <person name="Donnadieu C."/>
            <person name="Postlethwait J."/>
            <person name="Bobe J."/>
            <person name="Verreycken H."/>
            <person name="Guiguen Y."/>
        </authorList>
    </citation>
    <scope>NUCLEOTIDE SEQUENCE [LARGE SCALE GENOMIC DNA]</scope>
    <source>
        <strain evidence="1">Up_M1</strain>
        <tissue evidence="1">Testis</tissue>
    </source>
</reference>
<dbReference type="Proteomes" id="UP001557470">
    <property type="component" value="Unassembled WGS sequence"/>
</dbReference>
<comment type="caution">
    <text evidence="1">The sequence shown here is derived from an EMBL/GenBank/DDBJ whole genome shotgun (WGS) entry which is preliminary data.</text>
</comment>
<accession>A0ABD0VYI0</accession>
<dbReference type="EMBL" id="JAGEUA010000011">
    <property type="protein sequence ID" value="KAL0963212.1"/>
    <property type="molecule type" value="Genomic_DNA"/>
</dbReference>
<evidence type="ECO:0000313" key="1">
    <source>
        <dbReference type="EMBL" id="KAL0963212.1"/>
    </source>
</evidence>
<name>A0ABD0VYI0_UMBPY</name>
<proteinExistence type="predicted"/>
<gene>
    <name evidence="1" type="ORF">UPYG_G00351190</name>
</gene>
<evidence type="ECO:0000313" key="2">
    <source>
        <dbReference type="Proteomes" id="UP001557470"/>
    </source>
</evidence>
<dbReference type="AlphaFoldDB" id="A0ABD0VYI0"/>
<sequence>MPKENLMEKTKDPEADLQHGGILRFIHQELYKVIVDRNPVLSVEGHVVHQKAVPFWSGKVDGRRGRGDQHCHIVAPLSQLVQDDTHVQPVAEFSRDDQQVPSLGVLTTTQEEQGCPQTQELHSHHPLRWRSTCIETGGKQNHFIEEDFKRPDYFCAVVSYESKLRTNRCSFCERSNPGSTASLSGVGHG</sequence>
<organism evidence="1 2">
    <name type="scientific">Umbra pygmaea</name>
    <name type="common">Eastern mudminnow</name>
    <dbReference type="NCBI Taxonomy" id="75934"/>
    <lineage>
        <taxon>Eukaryota</taxon>
        <taxon>Metazoa</taxon>
        <taxon>Chordata</taxon>
        <taxon>Craniata</taxon>
        <taxon>Vertebrata</taxon>
        <taxon>Euteleostomi</taxon>
        <taxon>Actinopterygii</taxon>
        <taxon>Neopterygii</taxon>
        <taxon>Teleostei</taxon>
        <taxon>Protacanthopterygii</taxon>
        <taxon>Esociformes</taxon>
        <taxon>Umbridae</taxon>
        <taxon>Umbra</taxon>
    </lineage>
</organism>
<protein>
    <submittedName>
        <fullName evidence="1">Uncharacterized protein</fullName>
    </submittedName>
</protein>
<keyword evidence="2" id="KW-1185">Reference proteome</keyword>